<evidence type="ECO:0000313" key="3">
    <source>
        <dbReference type="EMBL" id="CAF0820026.1"/>
    </source>
</evidence>
<dbReference type="Proteomes" id="UP000663854">
    <property type="component" value="Unassembled WGS sequence"/>
</dbReference>
<keyword evidence="4" id="KW-1185">Reference proteome</keyword>
<accession>A0A813TXR3</accession>
<evidence type="ECO:0000256" key="1">
    <source>
        <dbReference type="SAM" id="MobiDB-lite"/>
    </source>
</evidence>
<name>A0A813TXR3_9BILA</name>
<comment type="caution">
    <text evidence="3">The sequence shown here is derived from an EMBL/GenBank/DDBJ whole genome shotgun (WGS) entry which is preliminary data.</text>
</comment>
<organism evidence="3 4">
    <name type="scientific">Rotaria sordida</name>
    <dbReference type="NCBI Taxonomy" id="392033"/>
    <lineage>
        <taxon>Eukaryota</taxon>
        <taxon>Metazoa</taxon>
        <taxon>Spiralia</taxon>
        <taxon>Gnathifera</taxon>
        <taxon>Rotifera</taxon>
        <taxon>Eurotatoria</taxon>
        <taxon>Bdelloidea</taxon>
        <taxon>Philodinida</taxon>
        <taxon>Philodinidae</taxon>
        <taxon>Rotaria</taxon>
    </lineage>
</organism>
<dbReference type="EMBL" id="CAJNOH010000049">
    <property type="protein sequence ID" value="CAF0810627.1"/>
    <property type="molecule type" value="Genomic_DNA"/>
</dbReference>
<feature type="region of interest" description="Disordered" evidence="1">
    <location>
        <begin position="74"/>
        <end position="105"/>
    </location>
</feature>
<protein>
    <submittedName>
        <fullName evidence="3">Uncharacterized protein</fullName>
    </submittedName>
</protein>
<reference evidence="3" key="1">
    <citation type="submission" date="2021-02" db="EMBL/GenBank/DDBJ databases">
        <authorList>
            <person name="Nowell W R."/>
        </authorList>
    </citation>
    <scope>NUCLEOTIDE SEQUENCE</scope>
</reference>
<evidence type="ECO:0000313" key="2">
    <source>
        <dbReference type="EMBL" id="CAF0810627.1"/>
    </source>
</evidence>
<gene>
    <name evidence="3" type="ORF">JXQ802_LOCUS5150</name>
    <name evidence="2" type="ORF">PYM288_LOCUS5071</name>
</gene>
<dbReference type="AlphaFoldDB" id="A0A813TXR3"/>
<dbReference type="EMBL" id="CAJNOL010000076">
    <property type="protein sequence ID" value="CAF0820026.1"/>
    <property type="molecule type" value="Genomic_DNA"/>
</dbReference>
<dbReference type="Proteomes" id="UP000663870">
    <property type="component" value="Unassembled WGS sequence"/>
</dbReference>
<feature type="compositionally biased region" description="Polar residues" evidence="1">
    <location>
        <begin position="89"/>
        <end position="99"/>
    </location>
</feature>
<proteinExistence type="predicted"/>
<sequence>MSSSNRSSNVPLSFDRFRVRSIEFRVPFRDHQREKCIKQSPDRSWTRKTQVHPHDINLSKSKRIDHDVVHLFHANKQSNPMTSSSSSSLLENLQNKNINPPTPYMLHYRHSSVPTRIIKRPKYFDESNKQSDLHHIDQPDA</sequence>
<evidence type="ECO:0000313" key="4">
    <source>
        <dbReference type="Proteomes" id="UP000663870"/>
    </source>
</evidence>